<dbReference type="PANTHER" id="PTHR47203:SF1">
    <property type="entry name" value="HYPOTHETICAL BASE EXCISION DNA REPAIR PROTEIN (EUROFUNG)"/>
    <property type="match status" value="1"/>
</dbReference>
<dbReference type="SMART" id="SM00478">
    <property type="entry name" value="ENDO3c"/>
    <property type="match status" value="1"/>
</dbReference>
<keyword evidence="4" id="KW-0234">DNA repair</keyword>
<evidence type="ECO:0000256" key="1">
    <source>
        <dbReference type="ARBA" id="ARBA00008343"/>
    </source>
</evidence>
<comment type="caution">
    <text evidence="8">The sequence shown here is derived from an EMBL/GenBank/DDBJ whole genome shotgun (WGS) entry which is preliminary data.</text>
</comment>
<dbReference type="Gene3D" id="1.10.1670.10">
    <property type="entry name" value="Helix-hairpin-Helix base-excision DNA repair enzymes (C-terminal)"/>
    <property type="match status" value="1"/>
</dbReference>
<organism evidence="8 9">
    <name type="scientific">Roseomonas acroporae</name>
    <dbReference type="NCBI Taxonomy" id="2937791"/>
    <lineage>
        <taxon>Bacteria</taxon>
        <taxon>Pseudomonadati</taxon>
        <taxon>Pseudomonadota</taxon>
        <taxon>Alphaproteobacteria</taxon>
        <taxon>Acetobacterales</taxon>
        <taxon>Roseomonadaceae</taxon>
        <taxon>Roseomonas</taxon>
    </lineage>
</organism>
<dbReference type="GO" id="GO:0006284">
    <property type="term" value="P:base-excision repair"/>
    <property type="evidence" value="ECO:0007669"/>
    <property type="project" value="InterPro"/>
</dbReference>
<dbReference type="GO" id="GO:0019104">
    <property type="term" value="F:DNA N-glycosylase activity"/>
    <property type="evidence" value="ECO:0007669"/>
    <property type="project" value="UniProtKB-ARBA"/>
</dbReference>
<dbReference type="SUPFAM" id="SSF48150">
    <property type="entry name" value="DNA-glycosylase"/>
    <property type="match status" value="1"/>
</dbReference>
<dbReference type="EMBL" id="JALPRX010000002">
    <property type="protein sequence ID" value="MCK8782924.1"/>
    <property type="molecule type" value="Genomic_DNA"/>
</dbReference>
<evidence type="ECO:0000259" key="7">
    <source>
        <dbReference type="SMART" id="SM00478"/>
    </source>
</evidence>
<proteinExistence type="inferred from homology"/>
<sequence>MPIQTELPSLPAGPRRRAAAPATTPPEIAARALLAHERLCRAYGCPIAYFHALAPLDELVSSLLSHRTRNADSARAFRTLRERFPSWEAVRDAPVGEVQEAIRAATWPEAKAPALQRTLRAVTERRGALDLDHLAAMAPAEADAWLQSLPGVGPKTAAAVLSFSVLRRRALPVDSHHHRVAVRLGLIPAGLPVGPSHRVLEAMLPPGWDAQQVYDNHEVMMLHGQRCCFFHGPACGRCVVLDLCPTGQERVGGAAPGRDGTGRAAVPDGGGEAAG</sequence>
<dbReference type="AlphaFoldDB" id="A0A9X2BUD0"/>
<dbReference type="InterPro" id="IPR023170">
    <property type="entry name" value="HhH_base_excis_C"/>
</dbReference>
<dbReference type="Pfam" id="PF00730">
    <property type="entry name" value="HhH-GPD"/>
    <property type="match status" value="1"/>
</dbReference>
<dbReference type="GO" id="GO:0003677">
    <property type="term" value="F:DNA binding"/>
    <property type="evidence" value="ECO:0007669"/>
    <property type="project" value="InterPro"/>
</dbReference>
<dbReference type="InterPro" id="IPR000445">
    <property type="entry name" value="HhH_motif"/>
</dbReference>
<evidence type="ECO:0000313" key="8">
    <source>
        <dbReference type="EMBL" id="MCK8782924.1"/>
    </source>
</evidence>
<dbReference type="InterPro" id="IPR011257">
    <property type="entry name" value="DNA_glycosylase"/>
</dbReference>
<feature type="domain" description="HhH-GPD" evidence="7">
    <location>
        <begin position="64"/>
        <end position="226"/>
    </location>
</feature>
<accession>A0A9X2BUD0</accession>
<dbReference type="RefSeq" id="WP_248665054.1">
    <property type="nucleotide sequence ID" value="NZ_JALPRX010000002.1"/>
</dbReference>
<evidence type="ECO:0000256" key="3">
    <source>
        <dbReference type="ARBA" id="ARBA00022801"/>
    </source>
</evidence>
<protein>
    <submittedName>
        <fullName evidence="8">Fe-S cluster assembly protein HesB</fullName>
    </submittedName>
</protein>
<dbReference type="Proteomes" id="UP001139516">
    <property type="component" value="Unassembled WGS sequence"/>
</dbReference>
<name>A0A9X2BUD0_9PROT</name>
<keyword evidence="9" id="KW-1185">Reference proteome</keyword>
<evidence type="ECO:0000313" key="9">
    <source>
        <dbReference type="Proteomes" id="UP001139516"/>
    </source>
</evidence>
<evidence type="ECO:0000256" key="4">
    <source>
        <dbReference type="ARBA" id="ARBA00023204"/>
    </source>
</evidence>
<dbReference type="Gene3D" id="1.10.340.30">
    <property type="entry name" value="Hypothetical protein, domain 2"/>
    <property type="match status" value="1"/>
</dbReference>
<keyword evidence="3" id="KW-0378">Hydrolase</keyword>
<evidence type="ECO:0000256" key="6">
    <source>
        <dbReference type="SAM" id="MobiDB-lite"/>
    </source>
</evidence>
<dbReference type="CDD" id="cd00056">
    <property type="entry name" value="ENDO3c"/>
    <property type="match status" value="1"/>
</dbReference>
<feature type="region of interest" description="Disordered" evidence="6">
    <location>
        <begin position="250"/>
        <end position="275"/>
    </location>
</feature>
<keyword evidence="5" id="KW-0326">Glycosidase</keyword>
<dbReference type="InterPro" id="IPR003265">
    <property type="entry name" value="HhH-GPD_domain"/>
</dbReference>
<feature type="region of interest" description="Disordered" evidence="6">
    <location>
        <begin position="1"/>
        <end position="23"/>
    </location>
</feature>
<dbReference type="PANTHER" id="PTHR47203">
    <property type="match status" value="1"/>
</dbReference>
<evidence type="ECO:0000256" key="5">
    <source>
        <dbReference type="ARBA" id="ARBA00023295"/>
    </source>
</evidence>
<comment type="similarity">
    <text evidence="1">Belongs to the Nth/MutY family.</text>
</comment>
<evidence type="ECO:0000256" key="2">
    <source>
        <dbReference type="ARBA" id="ARBA00022763"/>
    </source>
</evidence>
<gene>
    <name evidence="8" type="ORF">M0638_00830</name>
</gene>
<reference evidence="8" key="1">
    <citation type="submission" date="2022-04" db="EMBL/GenBank/DDBJ databases">
        <title>Roseomonas acroporae sp. nov., isolated from coral Acropora digitifera.</title>
        <authorList>
            <person name="Sun H."/>
        </authorList>
    </citation>
    <scope>NUCLEOTIDE SEQUENCE</scope>
    <source>
        <strain evidence="8">NAR14</strain>
    </source>
</reference>
<dbReference type="Pfam" id="PF00633">
    <property type="entry name" value="HHH"/>
    <property type="match status" value="1"/>
</dbReference>
<keyword evidence="2" id="KW-0227">DNA damage</keyword>